<organism evidence="6 7">
    <name type="scientific">Hyphococcus lacteus</name>
    <dbReference type="NCBI Taxonomy" id="3143536"/>
    <lineage>
        <taxon>Bacteria</taxon>
        <taxon>Pseudomonadati</taxon>
        <taxon>Pseudomonadota</taxon>
        <taxon>Alphaproteobacteria</taxon>
        <taxon>Parvularculales</taxon>
        <taxon>Parvularculaceae</taxon>
        <taxon>Hyphococcus</taxon>
    </lineage>
</organism>
<evidence type="ECO:0000256" key="4">
    <source>
        <dbReference type="ARBA" id="ARBA00023172"/>
    </source>
</evidence>
<proteinExistence type="inferred from homology"/>
<evidence type="ECO:0000313" key="7">
    <source>
        <dbReference type="Proteomes" id="UP001560685"/>
    </source>
</evidence>
<evidence type="ECO:0000259" key="5">
    <source>
        <dbReference type="PROSITE" id="PS51898"/>
    </source>
</evidence>
<sequence length="340" mass="39209">MRKFNEENERIKRKYFRYLREAARQSDASIDKSAAAIIRFEQSTDFKTFKSFHIKQAMEFKKMLKKSKNEKTGLPLSITTISANTRLVKAFFNWLRWQPGFKSRIGQSDAEYFNLSAKEETVAHAHREKPFPSMEQALHAFRQMPYGSDIEKRNRALFAFLLVTGIRDGALASLKLKHVDMIEGKVFQDPREVNTKASKTIYTTFFPMKTELVEAVKEWVRYLREDKLFGPDDPLFPKTKVSTGSERKFQAVGLDRAHWSNAAAIRKIIGEAFEAAGIERFGPHSFRKTLVQYGERVCKTPEEFKAWSQNLGHENVLTTFTSYGAVSRQRQAEIIKNLAA</sequence>
<name>A0ABV3Z2F1_9PROT</name>
<dbReference type="RefSeq" id="WP_369312902.1">
    <property type="nucleotide sequence ID" value="NZ_JBEHZE010000001.1"/>
</dbReference>
<dbReference type="PANTHER" id="PTHR30349:SF41">
    <property type="entry name" value="INTEGRASE_RECOMBINASE PROTEIN MJ0367-RELATED"/>
    <property type="match status" value="1"/>
</dbReference>
<dbReference type="InterPro" id="IPR013762">
    <property type="entry name" value="Integrase-like_cat_sf"/>
</dbReference>
<protein>
    <submittedName>
        <fullName evidence="6">Site-specific integrase</fullName>
    </submittedName>
</protein>
<keyword evidence="3" id="KW-0238">DNA-binding</keyword>
<accession>A0ABV3Z2F1</accession>
<evidence type="ECO:0000256" key="2">
    <source>
        <dbReference type="ARBA" id="ARBA00022908"/>
    </source>
</evidence>
<dbReference type="InterPro" id="IPR050090">
    <property type="entry name" value="Tyrosine_recombinase_XerCD"/>
</dbReference>
<dbReference type="PROSITE" id="PS51898">
    <property type="entry name" value="TYR_RECOMBINASE"/>
    <property type="match status" value="1"/>
</dbReference>
<comment type="similarity">
    <text evidence="1">Belongs to the 'phage' integrase family.</text>
</comment>
<dbReference type="InterPro" id="IPR011010">
    <property type="entry name" value="DNA_brk_join_enz"/>
</dbReference>
<dbReference type="Pfam" id="PF00589">
    <property type="entry name" value="Phage_integrase"/>
    <property type="match status" value="1"/>
</dbReference>
<keyword evidence="7" id="KW-1185">Reference proteome</keyword>
<evidence type="ECO:0000256" key="1">
    <source>
        <dbReference type="ARBA" id="ARBA00008857"/>
    </source>
</evidence>
<evidence type="ECO:0000313" key="6">
    <source>
        <dbReference type="EMBL" id="MEX6632966.1"/>
    </source>
</evidence>
<feature type="domain" description="Tyr recombinase" evidence="5">
    <location>
        <begin position="127"/>
        <end position="336"/>
    </location>
</feature>
<dbReference type="InterPro" id="IPR002104">
    <property type="entry name" value="Integrase_catalytic"/>
</dbReference>
<keyword evidence="4" id="KW-0233">DNA recombination</keyword>
<dbReference type="SUPFAM" id="SSF56349">
    <property type="entry name" value="DNA breaking-rejoining enzymes"/>
    <property type="match status" value="1"/>
</dbReference>
<dbReference type="PANTHER" id="PTHR30349">
    <property type="entry name" value="PHAGE INTEGRASE-RELATED"/>
    <property type="match status" value="1"/>
</dbReference>
<keyword evidence="2" id="KW-0229">DNA integration</keyword>
<dbReference type="Proteomes" id="UP001560685">
    <property type="component" value="Unassembled WGS sequence"/>
</dbReference>
<comment type="caution">
    <text evidence="6">The sequence shown here is derived from an EMBL/GenBank/DDBJ whole genome shotgun (WGS) entry which is preliminary data.</text>
</comment>
<dbReference type="CDD" id="cd00397">
    <property type="entry name" value="DNA_BRE_C"/>
    <property type="match status" value="1"/>
</dbReference>
<gene>
    <name evidence="6" type="ORF">ABFZ84_05335</name>
</gene>
<dbReference type="EMBL" id="JBEHZE010000001">
    <property type="protein sequence ID" value="MEX6632966.1"/>
    <property type="molecule type" value="Genomic_DNA"/>
</dbReference>
<dbReference type="Gene3D" id="1.10.443.10">
    <property type="entry name" value="Intergrase catalytic core"/>
    <property type="match status" value="1"/>
</dbReference>
<reference evidence="6 7" key="1">
    <citation type="submission" date="2024-05" db="EMBL/GenBank/DDBJ databases">
        <title>Three bacterial strains, DH-69, EH-24, and ECK-19 isolated from coastal sediments.</title>
        <authorList>
            <person name="Ye Y.-Q."/>
            <person name="Du Z.-J."/>
        </authorList>
    </citation>
    <scope>NUCLEOTIDE SEQUENCE [LARGE SCALE GENOMIC DNA]</scope>
    <source>
        <strain evidence="6 7">ECK-19</strain>
    </source>
</reference>
<evidence type="ECO:0000256" key="3">
    <source>
        <dbReference type="ARBA" id="ARBA00023125"/>
    </source>
</evidence>